<dbReference type="OrthoDB" id="409166at2759"/>
<name>A0A1Q9C7K4_SYMMI</name>
<organism evidence="1 2">
    <name type="scientific">Symbiodinium microadriaticum</name>
    <name type="common">Dinoflagellate</name>
    <name type="synonym">Zooxanthella microadriatica</name>
    <dbReference type="NCBI Taxonomy" id="2951"/>
    <lineage>
        <taxon>Eukaryota</taxon>
        <taxon>Sar</taxon>
        <taxon>Alveolata</taxon>
        <taxon>Dinophyceae</taxon>
        <taxon>Suessiales</taxon>
        <taxon>Symbiodiniaceae</taxon>
        <taxon>Symbiodinium</taxon>
    </lineage>
</organism>
<keyword evidence="2" id="KW-1185">Reference proteome</keyword>
<gene>
    <name evidence="1" type="ORF">AK812_SmicGene40868</name>
</gene>
<dbReference type="Proteomes" id="UP000186817">
    <property type="component" value="Unassembled WGS sequence"/>
</dbReference>
<comment type="caution">
    <text evidence="1">The sequence shown here is derived from an EMBL/GenBank/DDBJ whole genome shotgun (WGS) entry which is preliminary data.</text>
</comment>
<evidence type="ECO:0000313" key="1">
    <source>
        <dbReference type="EMBL" id="OLP78899.1"/>
    </source>
</evidence>
<protein>
    <submittedName>
        <fullName evidence="1">Uncharacterized protein</fullName>
    </submittedName>
</protein>
<dbReference type="EMBL" id="LSRX01001546">
    <property type="protein sequence ID" value="OLP78899.1"/>
    <property type="molecule type" value="Genomic_DNA"/>
</dbReference>
<sequence>MQDPDKTPWQIILPKSCLQADQIACHARSIGLPQQPLTGGGRSAAEAVTHAKILQTQMSVGVLYIFSTEQSQAADGVIAKNSFVWVTGNVPAPLQAMDSSSGENERACLWESISALPEFARLHSDFPVKLRHSCSDRYSANYRAERGLREPGFMEAFSLIHLGCDVHKLSTTMGWTQASCSNEISAVLNVALTCSNLGGVRKLRDLLTALLLDEVHISEEPRPTDAITKKYREDVYALFLPLHGPDDPEDDGAPQARAAATGDQHQPDASVWAELNRRRKDDVRKWIQTDVYGNLPILREVLTPLHGLMAHMLMLSGPAYERKQAALAAQGKPREYVITSAAQGAEVDQCFHDLLNIICSDAKGLPTETFAYS</sequence>
<accession>A0A1Q9C7K4</accession>
<proteinExistence type="predicted"/>
<reference evidence="1 2" key="1">
    <citation type="submission" date="2016-02" db="EMBL/GenBank/DDBJ databases">
        <title>Genome analysis of coral dinoflagellate symbionts highlights evolutionary adaptations to a symbiotic lifestyle.</title>
        <authorList>
            <person name="Aranda M."/>
            <person name="Li Y."/>
            <person name="Liew Y.J."/>
            <person name="Baumgarten S."/>
            <person name="Simakov O."/>
            <person name="Wilson M."/>
            <person name="Piel J."/>
            <person name="Ashoor H."/>
            <person name="Bougouffa S."/>
            <person name="Bajic V.B."/>
            <person name="Ryu T."/>
            <person name="Ravasi T."/>
            <person name="Bayer T."/>
            <person name="Micklem G."/>
            <person name="Kim H."/>
            <person name="Bhak J."/>
            <person name="Lajeunesse T.C."/>
            <person name="Voolstra C.R."/>
        </authorList>
    </citation>
    <scope>NUCLEOTIDE SEQUENCE [LARGE SCALE GENOMIC DNA]</scope>
    <source>
        <strain evidence="1 2">CCMP2467</strain>
    </source>
</reference>
<dbReference type="AlphaFoldDB" id="A0A1Q9C7K4"/>
<evidence type="ECO:0000313" key="2">
    <source>
        <dbReference type="Proteomes" id="UP000186817"/>
    </source>
</evidence>